<evidence type="ECO:0000313" key="1">
    <source>
        <dbReference type="EMBL" id="KDR21297.1"/>
    </source>
</evidence>
<proteinExistence type="predicted"/>
<name>A0A067RC12_ZOONE</name>
<accession>A0A067RC12</accession>
<organism evidence="1 2">
    <name type="scientific">Zootermopsis nevadensis</name>
    <name type="common">Dampwood termite</name>
    <dbReference type="NCBI Taxonomy" id="136037"/>
    <lineage>
        <taxon>Eukaryota</taxon>
        <taxon>Metazoa</taxon>
        <taxon>Ecdysozoa</taxon>
        <taxon>Arthropoda</taxon>
        <taxon>Hexapoda</taxon>
        <taxon>Insecta</taxon>
        <taxon>Pterygota</taxon>
        <taxon>Neoptera</taxon>
        <taxon>Polyneoptera</taxon>
        <taxon>Dictyoptera</taxon>
        <taxon>Blattodea</taxon>
        <taxon>Blattoidea</taxon>
        <taxon>Termitoidae</taxon>
        <taxon>Termopsidae</taxon>
        <taxon>Zootermopsis</taxon>
    </lineage>
</organism>
<keyword evidence="2" id="KW-1185">Reference proteome</keyword>
<protein>
    <submittedName>
        <fullName evidence="1">Uncharacterized protein</fullName>
    </submittedName>
</protein>
<dbReference type="Proteomes" id="UP000027135">
    <property type="component" value="Unassembled WGS sequence"/>
</dbReference>
<gene>
    <name evidence="1" type="ORF">L798_04271</name>
</gene>
<dbReference type="AlphaFoldDB" id="A0A067RC12"/>
<dbReference type="EMBL" id="KK852563">
    <property type="protein sequence ID" value="KDR21297.1"/>
    <property type="molecule type" value="Genomic_DNA"/>
</dbReference>
<dbReference type="InParanoid" id="A0A067RC12"/>
<evidence type="ECO:0000313" key="2">
    <source>
        <dbReference type="Proteomes" id="UP000027135"/>
    </source>
</evidence>
<reference evidence="1 2" key="1">
    <citation type="journal article" date="2014" name="Nat. Commun.">
        <title>Molecular traces of alternative social organization in a termite genome.</title>
        <authorList>
            <person name="Terrapon N."/>
            <person name="Li C."/>
            <person name="Robertson H.M."/>
            <person name="Ji L."/>
            <person name="Meng X."/>
            <person name="Booth W."/>
            <person name="Chen Z."/>
            <person name="Childers C.P."/>
            <person name="Glastad K.M."/>
            <person name="Gokhale K."/>
            <person name="Gowin J."/>
            <person name="Gronenberg W."/>
            <person name="Hermansen R.A."/>
            <person name="Hu H."/>
            <person name="Hunt B.G."/>
            <person name="Huylmans A.K."/>
            <person name="Khalil S.M."/>
            <person name="Mitchell R.D."/>
            <person name="Munoz-Torres M.C."/>
            <person name="Mustard J.A."/>
            <person name="Pan H."/>
            <person name="Reese J.T."/>
            <person name="Scharf M.E."/>
            <person name="Sun F."/>
            <person name="Vogel H."/>
            <person name="Xiao J."/>
            <person name="Yang W."/>
            <person name="Yang Z."/>
            <person name="Yang Z."/>
            <person name="Zhou J."/>
            <person name="Zhu J."/>
            <person name="Brent C.S."/>
            <person name="Elsik C.G."/>
            <person name="Goodisman M.A."/>
            <person name="Liberles D.A."/>
            <person name="Roe R.M."/>
            <person name="Vargo E.L."/>
            <person name="Vilcinskas A."/>
            <person name="Wang J."/>
            <person name="Bornberg-Bauer E."/>
            <person name="Korb J."/>
            <person name="Zhang G."/>
            <person name="Liebig J."/>
        </authorList>
    </citation>
    <scope>NUCLEOTIDE SEQUENCE [LARGE SCALE GENOMIC DNA]</scope>
    <source>
        <tissue evidence="1">Whole organism</tissue>
    </source>
</reference>
<sequence length="44" mass="4827">MSVDATEVNDFIPDSRLSGLVGRCIFPDNPQNMKENLANTTNTT</sequence>